<comment type="caution">
    <text evidence="1">The sequence shown here is derived from an EMBL/GenBank/DDBJ whole genome shotgun (WGS) entry which is preliminary data.</text>
</comment>
<dbReference type="Proteomes" id="UP000886998">
    <property type="component" value="Unassembled WGS sequence"/>
</dbReference>
<proteinExistence type="predicted"/>
<organism evidence="1 2">
    <name type="scientific">Trichonephila inaurata madagascariensis</name>
    <dbReference type="NCBI Taxonomy" id="2747483"/>
    <lineage>
        <taxon>Eukaryota</taxon>
        <taxon>Metazoa</taxon>
        <taxon>Ecdysozoa</taxon>
        <taxon>Arthropoda</taxon>
        <taxon>Chelicerata</taxon>
        <taxon>Arachnida</taxon>
        <taxon>Araneae</taxon>
        <taxon>Araneomorphae</taxon>
        <taxon>Entelegynae</taxon>
        <taxon>Araneoidea</taxon>
        <taxon>Nephilidae</taxon>
        <taxon>Trichonephila</taxon>
        <taxon>Trichonephila inaurata</taxon>
    </lineage>
</organism>
<name>A0A8X7CPG2_9ARAC</name>
<evidence type="ECO:0000313" key="1">
    <source>
        <dbReference type="EMBL" id="GFY75918.1"/>
    </source>
</evidence>
<sequence>MKITREEKVDIARKLANKIPVEAILDERRNSMNEKLNRIHLITRQDIKNIKEEYNISSDGILDSNDVLSVNKWDDGLKNRKDSPVVVFKDQNIFDENLYPGMKADFLLVIMNASQKDMLRFYGNDTICLDFTHGMNAYWFDLAALLVLNDKREGFPASFILSNQQDFTALTLAFAAV</sequence>
<dbReference type="OrthoDB" id="6512137at2759"/>
<accession>A0A8X7CPG2</accession>
<gene>
    <name evidence="1" type="ORF">TNIN_265601</name>
</gene>
<protein>
    <submittedName>
        <fullName evidence="1">MULE domain-containing protein</fullName>
    </submittedName>
</protein>
<evidence type="ECO:0000313" key="2">
    <source>
        <dbReference type="Proteomes" id="UP000886998"/>
    </source>
</evidence>
<dbReference type="AlphaFoldDB" id="A0A8X7CPG2"/>
<dbReference type="EMBL" id="BMAV01021685">
    <property type="protein sequence ID" value="GFY75918.1"/>
    <property type="molecule type" value="Genomic_DNA"/>
</dbReference>
<keyword evidence="2" id="KW-1185">Reference proteome</keyword>
<reference evidence="1" key="1">
    <citation type="submission" date="2020-08" db="EMBL/GenBank/DDBJ databases">
        <title>Multicomponent nature underlies the extraordinary mechanical properties of spider dragline silk.</title>
        <authorList>
            <person name="Kono N."/>
            <person name="Nakamura H."/>
            <person name="Mori M."/>
            <person name="Yoshida Y."/>
            <person name="Ohtoshi R."/>
            <person name="Malay A.D."/>
            <person name="Moran D.A.P."/>
            <person name="Tomita M."/>
            <person name="Numata K."/>
            <person name="Arakawa K."/>
        </authorList>
    </citation>
    <scope>NUCLEOTIDE SEQUENCE</scope>
</reference>